<dbReference type="SUPFAM" id="SSF55073">
    <property type="entry name" value="Nucleotide cyclase"/>
    <property type="match status" value="1"/>
</dbReference>
<dbReference type="SUPFAM" id="SSF48452">
    <property type="entry name" value="TPR-like"/>
    <property type="match status" value="1"/>
</dbReference>
<dbReference type="PANTHER" id="PTHR45138:SF9">
    <property type="entry name" value="DIGUANYLATE CYCLASE DGCM-RELATED"/>
    <property type="match status" value="1"/>
</dbReference>
<dbReference type="PROSITE" id="PS50887">
    <property type="entry name" value="GGDEF"/>
    <property type="match status" value="1"/>
</dbReference>
<feature type="domain" description="GGDEF" evidence="2">
    <location>
        <begin position="414"/>
        <end position="543"/>
    </location>
</feature>
<reference evidence="4" key="1">
    <citation type="journal article" date="2019" name="Int. J. Syst. Evol. Microbiol.">
        <title>The Global Catalogue of Microorganisms (GCM) 10K type strain sequencing project: providing services to taxonomists for standard genome sequencing and annotation.</title>
        <authorList>
            <consortium name="The Broad Institute Genomics Platform"/>
            <consortium name="The Broad Institute Genome Sequencing Center for Infectious Disease"/>
            <person name="Wu L."/>
            <person name="Ma J."/>
        </authorList>
    </citation>
    <scope>NUCLEOTIDE SEQUENCE [LARGE SCALE GENOMIC DNA]</scope>
    <source>
        <strain evidence="4">JCM 14370</strain>
    </source>
</reference>
<dbReference type="Gene3D" id="1.25.40.10">
    <property type="entry name" value="Tetratricopeptide repeat domain"/>
    <property type="match status" value="1"/>
</dbReference>
<evidence type="ECO:0000256" key="1">
    <source>
        <dbReference type="SAM" id="Coils"/>
    </source>
</evidence>
<dbReference type="InterPro" id="IPR011990">
    <property type="entry name" value="TPR-like_helical_dom_sf"/>
</dbReference>
<comment type="caution">
    <text evidence="3">The sequence shown here is derived from an EMBL/GenBank/DDBJ whole genome shotgun (WGS) entry which is preliminary data.</text>
</comment>
<dbReference type="InterPro" id="IPR000160">
    <property type="entry name" value="GGDEF_dom"/>
</dbReference>
<keyword evidence="4" id="KW-1185">Reference proteome</keyword>
<dbReference type="RefSeq" id="WP_189001420.1">
    <property type="nucleotide sequence ID" value="NZ_BMOD01000003.1"/>
</dbReference>
<feature type="coiled-coil region" evidence="1">
    <location>
        <begin position="359"/>
        <end position="386"/>
    </location>
</feature>
<keyword evidence="1" id="KW-0175">Coiled coil</keyword>
<evidence type="ECO:0000313" key="3">
    <source>
        <dbReference type="EMBL" id="GGJ27721.1"/>
    </source>
</evidence>
<protein>
    <recommendedName>
        <fullName evidence="2">GGDEF domain-containing protein</fullName>
    </recommendedName>
</protein>
<dbReference type="EMBL" id="BMOD01000003">
    <property type="protein sequence ID" value="GGJ27721.1"/>
    <property type="molecule type" value="Genomic_DNA"/>
</dbReference>
<dbReference type="Pfam" id="PF00990">
    <property type="entry name" value="GGDEF"/>
    <property type="match status" value="1"/>
</dbReference>
<dbReference type="InterPro" id="IPR050469">
    <property type="entry name" value="Diguanylate_Cyclase"/>
</dbReference>
<sequence length="543" mass="62539">MTGDAQAFPLPDDFSDFHHRLSMLLKVSNLQAALEVLTTHLQTLNPQAGLSQQLELRLLQASLLHQHLRSEEALVVLQQATQQAKAAGLWEQQQHLLRQSIEVLQGLKRFEEARTTQWHLLTRLQAEQVLDHALLLDVSATQILDTSLEAFLQDLPLHVQLDGSQEALLYKDLGNVMCALKRYPEGLKLFQLGLQVLPAEAPIQQRVDLLNGVGGVYTWIERFREALLAYQENHRLFTEMGDQTGQIQQLINMAWALQSIPRPQEARTTLEQVIELSRQLGLPRFTRQAHYMLTGLKGMPRKEAARHLLEYARLELEFSADPQHDHEPLLLHTEVRQNQQNFDFQKSMRLELEGAYQKLYDLSEERQMLYERLEKQSEEFERLANTDPLTGLPNRRLFFAHFEREHARIRRTGEDFSVVLMDIDHFKSINDTHSHKTGDLVLKIVSEILRQERRASDLVARYGGEEFVLLLSGADALGARLACERIQHRLHAYPWQRLLENRSITMSFGICARTDLESIDQILMQADECLYQAKNAGRNRIVG</sequence>
<proteinExistence type="predicted"/>
<dbReference type="InterPro" id="IPR029787">
    <property type="entry name" value="Nucleotide_cyclase"/>
</dbReference>
<dbReference type="PANTHER" id="PTHR45138">
    <property type="entry name" value="REGULATORY COMPONENTS OF SENSORY TRANSDUCTION SYSTEM"/>
    <property type="match status" value="1"/>
</dbReference>
<gene>
    <name evidence="3" type="ORF">GCM10008938_12240</name>
</gene>
<evidence type="ECO:0000259" key="2">
    <source>
        <dbReference type="PROSITE" id="PS50887"/>
    </source>
</evidence>
<dbReference type="NCBIfam" id="TIGR00254">
    <property type="entry name" value="GGDEF"/>
    <property type="match status" value="1"/>
</dbReference>
<dbReference type="Gene3D" id="3.30.70.270">
    <property type="match status" value="1"/>
</dbReference>
<accession>A0ABQ2CWH4</accession>
<name>A0ABQ2CWH4_9DEIO</name>
<dbReference type="InterPro" id="IPR043128">
    <property type="entry name" value="Rev_trsase/Diguanyl_cyclase"/>
</dbReference>
<dbReference type="CDD" id="cd01949">
    <property type="entry name" value="GGDEF"/>
    <property type="match status" value="1"/>
</dbReference>
<evidence type="ECO:0000313" key="4">
    <source>
        <dbReference type="Proteomes" id="UP000632222"/>
    </source>
</evidence>
<dbReference type="Proteomes" id="UP000632222">
    <property type="component" value="Unassembled WGS sequence"/>
</dbReference>
<dbReference type="SMART" id="SM00267">
    <property type="entry name" value="GGDEF"/>
    <property type="match status" value="1"/>
</dbReference>
<organism evidence="3 4">
    <name type="scientific">Deinococcus roseus</name>
    <dbReference type="NCBI Taxonomy" id="392414"/>
    <lineage>
        <taxon>Bacteria</taxon>
        <taxon>Thermotogati</taxon>
        <taxon>Deinococcota</taxon>
        <taxon>Deinococci</taxon>
        <taxon>Deinococcales</taxon>
        <taxon>Deinococcaceae</taxon>
        <taxon>Deinococcus</taxon>
    </lineage>
</organism>